<name>A0A0M0KPI5_9EUKA</name>
<keyword evidence="8" id="KW-1185">Reference proteome</keyword>
<evidence type="ECO:0000256" key="3">
    <source>
        <dbReference type="ARBA" id="ARBA00022448"/>
    </source>
</evidence>
<dbReference type="EMBL" id="JWZX01000592">
    <property type="protein sequence ID" value="KOO40303.1"/>
    <property type="molecule type" value="Genomic_DNA"/>
</dbReference>
<feature type="region of interest" description="Disordered" evidence="6">
    <location>
        <begin position="38"/>
        <end position="110"/>
    </location>
</feature>
<evidence type="ECO:0000256" key="1">
    <source>
        <dbReference type="ARBA" id="ARBA00004177"/>
    </source>
</evidence>
<accession>A0A0M0KPI5</accession>
<dbReference type="OrthoDB" id="1734063at2759"/>
<comment type="caution">
    <text evidence="7">The sequence shown here is derived from an EMBL/GenBank/DDBJ whole genome shotgun (WGS) entry which is preliminary data.</text>
</comment>
<dbReference type="GO" id="GO:0005768">
    <property type="term" value="C:endosome"/>
    <property type="evidence" value="ECO:0007669"/>
    <property type="project" value="UniProtKB-SubCell"/>
</dbReference>
<dbReference type="PANTHER" id="PTHR13673:SF0">
    <property type="entry name" value="VPS35 ENDOSOMAL PROTEIN-SORTING FACTOR-LIKE"/>
    <property type="match status" value="1"/>
</dbReference>
<dbReference type="GO" id="GO:0015031">
    <property type="term" value="P:protein transport"/>
    <property type="evidence" value="ECO:0007669"/>
    <property type="project" value="UniProtKB-KW"/>
</dbReference>
<protein>
    <submittedName>
        <fullName evidence="7">Upf0505 protein</fullName>
    </submittedName>
</protein>
<organism evidence="7 8">
    <name type="scientific">Chrysochromulina tobinii</name>
    <dbReference type="NCBI Taxonomy" id="1460289"/>
    <lineage>
        <taxon>Eukaryota</taxon>
        <taxon>Haptista</taxon>
        <taxon>Haptophyta</taxon>
        <taxon>Prymnesiophyceae</taxon>
        <taxon>Prymnesiales</taxon>
        <taxon>Chrysochromulinaceae</taxon>
        <taxon>Chrysochromulina</taxon>
    </lineage>
</organism>
<dbReference type="Proteomes" id="UP000037460">
    <property type="component" value="Unassembled WGS sequence"/>
</dbReference>
<dbReference type="GO" id="GO:0032456">
    <property type="term" value="P:endocytic recycling"/>
    <property type="evidence" value="ECO:0007669"/>
    <property type="project" value="InterPro"/>
</dbReference>
<comment type="subcellular location">
    <subcellularLocation>
        <location evidence="1">Endosome</location>
    </subcellularLocation>
</comment>
<evidence type="ECO:0000313" key="7">
    <source>
        <dbReference type="EMBL" id="KOO40303.1"/>
    </source>
</evidence>
<keyword evidence="4" id="KW-0967">Endosome</keyword>
<dbReference type="AlphaFoldDB" id="A0A0M0KPI5"/>
<evidence type="ECO:0000256" key="6">
    <source>
        <dbReference type="SAM" id="MobiDB-lite"/>
    </source>
</evidence>
<dbReference type="InterPro" id="IPR029705">
    <property type="entry name" value="VPS35L"/>
</dbReference>
<reference evidence="8" key="1">
    <citation type="journal article" date="2015" name="PLoS Genet.">
        <title>Genome Sequence and Transcriptome Analyses of Chrysochromulina tobin: Metabolic Tools for Enhanced Algal Fitness in the Prominent Order Prymnesiales (Haptophyceae).</title>
        <authorList>
            <person name="Hovde B.T."/>
            <person name="Deodato C.R."/>
            <person name="Hunsperger H.M."/>
            <person name="Ryken S.A."/>
            <person name="Yost W."/>
            <person name="Jha R.K."/>
            <person name="Patterson J."/>
            <person name="Monnat R.J. Jr."/>
            <person name="Barlow S.B."/>
            <person name="Starkenburg S.R."/>
            <person name="Cattolico R.A."/>
        </authorList>
    </citation>
    <scope>NUCLEOTIDE SEQUENCE</scope>
    <source>
        <strain evidence="8">CCMP291</strain>
    </source>
</reference>
<evidence type="ECO:0000313" key="8">
    <source>
        <dbReference type="Proteomes" id="UP000037460"/>
    </source>
</evidence>
<evidence type="ECO:0000256" key="2">
    <source>
        <dbReference type="ARBA" id="ARBA00010704"/>
    </source>
</evidence>
<gene>
    <name evidence="7" type="ORF">Ctob_014002</name>
</gene>
<sequence>MWQPKERDYAAEAVARACATSVPERHPLQEAVERLEAIQKKEEEAAEAVAKGAPPPKAPEEIVDPLGAASDPLGASDPLSSNKPLGAKPVGAASSNPLSDDPLGVLGDPLGEPSKLDVSVVAASGRNPVIAPPPLEEHARRTWRDRRAMILKQYAATGTMRVNQDILDSKGGDASKLGSNIDEAGPSGEKKVMLDHKTRGRLEQIEAATAVEQGRTINMTQSKLVESVDSLNKELRAAWNGQERVRALKIAIQVSKMLGDTSFPTFFPTVFAVVAEILDAFGELVYERVLDKGKPPGKKLPPGYTPAEITEEGKETTKNWFYKVASIRELVPRFYVELSILRCYRLLIDSSELPGIVQRLARMIRGFGDPLAATYARSYLVHKAIDLTPSSAHLLVKEPVLDTFTIFQRQLAFSADAADGKLIRGLHNVKMEITTTEYFGTFQPALEWLLNSLAEYHPTQATLVALIQRYREQCKAAIVLNAIISSFDASVIATNALPMCDLIKESDARGYSRHHLYVSLGRVLCKQPPKKDELLQVLNDVWAELGASKSARIYVDVAAQYLQLLLTEFGVPEVHKLLKDLLKRVSVDKAYTELYGPLACVVSTILEQSGPERLGTIFVLEPLQRLLALFDREHAVEIWRRIMETFAATPGTFVDPVLVNSLMHVARQLHDSIDATSFDDERRQLGVLITAFIRKVGFGADFEAQLSFYVDCRAAFVNLDAVHSTLVLGVTQLMMSTRALVRGRHTKKTGAFERACAAFVFITVPTIEAPLMRIKLNLLGAQVALANQLLPQVDALVMAAVTAVPEVLAEGEHAEAQGNLAVREANGREEALLEVLSSLCAFLVVVPGHPKNGPFYLAAGLLNQVQKPKLKWRLLASKPLLYLRMLALFSTYAQRQLPYRVPGVDSNDVLYASEPEYTEKLQELISSLLGELEAALSALGELAATEANAARALVAILTQWLELAVGTAEPSKPIVALCAKLLGLAAKVAPTPNDKAQLRNTAAHVARLAIQHGGAYVDLSQRLQKTLSESAALKR</sequence>
<evidence type="ECO:0000256" key="4">
    <source>
        <dbReference type="ARBA" id="ARBA00022753"/>
    </source>
</evidence>
<proteinExistence type="inferred from homology"/>
<comment type="similarity">
    <text evidence="2">Belongs to the VPS35L family.</text>
</comment>
<dbReference type="PANTHER" id="PTHR13673">
    <property type="entry name" value="ESOPHAGEAL CANCER ASSOCIATED PROTEIN"/>
    <property type="match status" value="1"/>
</dbReference>
<keyword evidence="5" id="KW-0653">Protein transport</keyword>
<keyword evidence="3" id="KW-0813">Transport</keyword>
<evidence type="ECO:0000256" key="5">
    <source>
        <dbReference type="ARBA" id="ARBA00022927"/>
    </source>
</evidence>